<dbReference type="Proteomes" id="UP000789831">
    <property type="component" value="Unassembled WGS sequence"/>
</dbReference>
<comment type="subcellular location">
    <subcellularLocation>
        <location evidence="1">Endomembrane system</location>
        <topology evidence="1">Multi-pass membrane protein</topology>
    </subcellularLocation>
</comment>
<evidence type="ECO:0000259" key="16">
    <source>
        <dbReference type="PROSITE" id="PS50156"/>
    </source>
</evidence>
<dbReference type="InterPro" id="IPR053956">
    <property type="entry name" value="NPC1_MLD"/>
</dbReference>
<keyword evidence="7" id="KW-0445">Lipid transport</keyword>
<organism evidence="18 19">
    <name type="scientific">Ambispora gerdemannii</name>
    <dbReference type="NCBI Taxonomy" id="144530"/>
    <lineage>
        <taxon>Eukaryota</taxon>
        <taxon>Fungi</taxon>
        <taxon>Fungi incertae sedis</taxon>
        <taxon>Mucoromycota</taxon>
        <taxon>Glomeromycotina</taxon>
        <taxon>Glomeromycetes</taxon>
        <taxon>Archaeosporales</taxon>
        <taxon>Ambisporaceae</taxon>
        <taxon>Ambispora</taxon>
    </lineage>
</organism>
<dbReference type="SMART" id="SM00717">
    <property type="entry name" value="SANT"/>
    <property type="match status" value="9"/>
</dbReference>
<evidence type="ECO:0000256" key="14">
    <source>
        <dbReference type="SAM" id="SignalP"/>
    </source>
</evidence>
<dbReference type="PANTHER" id="PTHR45727">
    <property type="entry name" value="NPC INTRACELLULAR CHOLESTEROL TRANSPORTER 1"/>
    <property type="match status" value="1"/>
</dbReference>
<evidence type="ECO:0000256" key="7">
    <source>
        <dbReference type="ARBA" id="ARBA00023055"/>
    </source>
</evidence>
<feature type="compositionally biased region" description="Low complexity" evidence="12">
    <location>
        <begin position="1282"/>
        <end position="1293"/>
    </location>
</feature>
<feature type="domain" description="Myb-like" evidence="15">
    <location>
        <begin position="1324"/>
        <end position="1374"/>
    </location>
</feature>
<evidence type="ECO:0000256" key="13">
    <source>
        <dbReference type="SAM" id="Phobius"/>
    </source>
</evidence>
<feature type="transmembrane region" description="Helical" evidence="13">
    <location>
        <begin position="771"/>
        <end position="790"/>
    </location>
</feature>
<keyword evidence="4 13" id="KW-0812">Transmembrane</keyword>
<evidence type="ECO:0000256" key="10">
    <source>
        <dbReference type="ARBA" id="ARBA00023157"/>
    </source>
</evidence>
<dbReference type="InterPro" id="IPR017930">
    <property type="entry name" value="Myb_dom"/>
</dbReference>
<feature type="domain" description="SSD" evidence="16">
    <location>
        <begin position="557"/>
        <end position="723"/>
    </location>
</feature>
<dbReference type="Pfam" id="PF13921">
    <property type="entry name" value="Myb_DNA-bind_6"/>
    <property type="match status" value="2"/>
</dbReference>
<feature type="transmembrane region" description="Helical" evidence="13">
    <location>
        <begin position="673"/>
        <end position="692"/>
    </location>
</feature>
<dbReference type="CDD" id="cd00167">
    <property type="entry name" value="SANT"/>
    <property type="match status" value="5"/>
</dbReference>
<evidence type="ECO:0000256" key="2">
    <source>
        <dbReference type="ARBA" id="ARBA00005585"/>
    </source>
</evidence>
<dbReference type="FunFam" id="1.20.1640.10:FF:000029">
    <property type="entry name" value="Putative Patched sphingolipid transporter"/>
    <property type="match status" value="1"/>
</dbReference>
<feature type="transmembrane region" description="Helical" evidence="13">
    <location>
        <begin position="1093"/>
        <end position="1114"/>
    </location>
</feature>
<feature type="transmembrane region" description="Helical" evidence="13">
    <location>
        <begin position="1134"/>
        <end position="1156"/>
    </location>
</feature>
<feature type="transmembrane region" description="Helical" evidence="13">
    <location>
        <begin position="698"/>
        <end position="723"/>
    </location>
</feature>
<dbReference type="Pfam" id="PF22314">
    <property type="entry name" value="NPC1_MLD"/>
    <property type="match status" value="1"/>
</dbReference>
<protein>
    <submittedName>
        <fullName evidence="18">12137_t:CDS:1</fullName>
    </submittedName>
</protein>
<dbReference type="EMBL" id="CAJVPL010000013">
    <property type="protein sequence ID" value="CAG8433916.1"/>
    <property type="molecule type" value="Genomic_DNA"/>
</dbReference>
<dbReference type="InterPro" id="IPR053958">
    <property type="entry name" value="HMGCR/SNAP/NPC1-like_SSD"/>
</dbReference>
<accession>A0A9N8YMG7</accession>
<evidence type="ECO:0000313" key="18">
    <source>
        <dbReference type="EMBL" id="CAG8433916.1"/>
    </source>
</evidence>
<feature type="transmembrane region" description="Helical" evidence="13">
    <location>
        <begin position="1067"/>
        <end position="1086"/>
    </location>
</feature>
<feature type="chain" id="PRO_5040128009" evidence="14">
    <location>
        <begin position="33"/>
        <end position="2048"/>
    </location>
</feature>
<name>A0A9N8YMG7_9GLOM</name>
<dbReference type="InterPro" id="IPR009057">
    <property type="entry name" value="Homeodomain-like_sf"/>
</dbReference>
<dbReference type="Pfam" id="PF00249">
    <property type="entry name" value="Myb_DNA-binding"/>
    <property type="match status" value="2"/>
</dbReference>
<sequence>MKEVRVLSRRNTMGLLCVIVILLTTFVENAWSLDEIDAITTVHKPGYCVMRGECGPKTMFGKSLNCPFNEPAVKPDTELREQLVSVCGEKFGKSLTCCDADQLNTLHESTKQAETLISSCPACWKNFLNFFCEFTCSPSQSTFVNVTSTGISRTGQKIVTSVDFFVGANQGTGFYDSCKDIKFTATNGYVMDFIGGGAKNYHDFFVYLGQERPPIGSPFQINFPLVDPTGEMTAFDEPAKRCNDTDINYRCSCVDCQPVCPVLDPTPSEKAPYNNVDRTGFEPLAVNEVENEQTNKSYWLNALLQDYFYQLGYICAKNPWKTIMTCTLIVCVASLGWSQFAIETDPVRLWVAPNSESALQKEFFDKNFGPFYRTQQIFITSSNPDQSVVSYKTLKTLFIMEQEIRNLKSSKNNYKLQDLCFHPNGDACIVQSVAGYWNSDIDELDEDTWKEHLENCAAQPIFCLPDFQQPLKPDMILGGFEDENYLDAKAMVITYVLNNYIEKEKIAKAQEWEADLREYLYKIIKGDNKNIDVSQLKISFSTESSLEIELNKSTNTDIYTIAISYLVMFFYASIALGQLTSLPRTIIDSKFTLGIAGILIVLASVSTSVGIFSFLGIKVTLIIAEVIPFLVLAVGVDNIFILNHEFERLTIRSSNKSVEERIAKTLGRMGPSILLSALSETIAFGLGGIVTMPAVKNFALYAALAVWVDFLLQITAFVAFLALDAKRQEEDRIDCFSCVRIKEAPQRTHREGILQRWTRKYYAPVLLNKKVKFVVITIFLGVFMFSLGLVPKVELGLDQRIALPSDSYLIDYFNALDDYFRVGPPVYFVATDVNVTTRSGQQSLCGRFSTCSPLSLANVLEQERKRPKVSYVGEPTAVWIDDFFHWLNPTLDQCCRIKKSNGKTELCTPFDDEDECKVCFEDRNPKWNITMDGLPEDEEFISYLKLWLQASPDELCPLAGKAAYGDAIKIDQKNATITASHFRTFHTPLKSQRDYIAAYDSAHRISDMIQSRNEGIKVFPYSVFYIFFEQYAHIVKLTAETLTLAFFSILLVTAALLGSFWTGLLVMLHVMMIVVNLLGVMALWNVSLNAVSLVNLVICIGIGVEFCVHIARAFVIGGYGDDRGERANRAIVDVGSSVFSGITLTKFFGILVLAFTRSKIFEVYYFRMYVAMVISGALHGLVLLPVVLSLIGGEGIENGGEDFDNNLFEADEENRRGTYDNIHSTSTLMLLRPLHHTCADISIKFCLIKSSSSNKSTAISFFTRRSSSKSPQSPKKDGAKLSSSSSSNLINNNTTSLVNNDNIITTLGKMNPMITPQKLLENPPQYRRNDPWASFEEKILEILVEKHLKNWRKISSMQLGRTPLACKQKYNEIHQRKAKEAGEVTRFDTFDSAEPVIMNNKKSRKWTIAEIEQLNRLISKYGRRWKMIHTKFPSRSLCAIPAKAYRSWMMFSAMQQDPSRHAKRWTEQEIKMLNNLIDQYGNNPEIIAENIPGRSIPAVASFIQDNYYLLPAAREYRSLFQLTSRFPWTDAVIEDLFDVVKIIGFDSKEITRYFFWLEKERCQDILRLNVMKLYKILDYEKFKEGTKIEEDWKLLIVKWFGSCFSNAQAVNQLNKNENFLSWTTNEIELLEYLIGRYGTNWKKIEKYMPWRKFNDNTKSLSIKKLLKDLPVTNNTTDWTDTEKKTIQVQFEKYGENWKEILKGLWWRKPFEIKNFLLGPFDSLINNNNSESLLFKESIRLKGRQSAWTEEEIDKLLSLTRSEGLDWEIISQNMKRRTPNQCQLLYLCRTLSITNKKPVWTKTESFLLLRLVDEYGFNWEIIKEHFMRKSAESCALKFIQIHRQKLKKFIRVPPWPKKMIDKINEYVEKEKDVDWQDIGKLAGKKDIVVQAYVETHLEKFPKIAYYMQKYPDIRSTFKVNSKIHGLSLWKRRRTFKKWSSDENTYFEKLLDTYGKNWDLICQKITNRTYVSLRSKLYQDPRFHKYREPLRRQSLWTNLEVRRLFALRRHYMDYRSIAMYLHNKRTPGACYKKLYSMKKKMEKGARFDLI</sequence>
<keyword evidence="5 14" id="KW-0732">Signal</keyword>
<feature type="domain" description="HTH myb-type" evidence="17">
    <location>
        <begin position="1795"/>
        <end position="1845"/>
    </location>
</feature>
<evidence type="ECO:0000259" key="15">
    <source>
        <dbReference type="PROSITE" id="PS50090"/>
    </source>
</evidence>
<dbReference type="PROSITE" id="PS50156">
    <property type="entry name" value="SSD"/>
    <property type="match status" value="1"/>
</dbReference>
<dbReference type="GO" id="GO:0015918">
    <property type="term" value="P:sterol transport"/>
    <property type="evidence" value="ECO:0007669"/>
    <property type="project" value="TreeGrafter"/>
</dbReference>
<dbReference type="GO" id="GO:0012505">
    <property type="term" value="C:endomembrane system"/>
    <property type="evidence" value="ECO:0007669"/>
    <property type="project" value="UniProtKB-SubCell"/>
</dbReference>
<evidence type="ECO:0000313" key="19">
    <source>
        <dbReference type="Proteomes" id="UP000789831"/>
    </source>
</evidence>
<feature type="transmembrane region" description="Helical" evidence="13">
    <location>
        <begin position="1018"/>
        <end position="1035"/>
    </location>
</feature>
<feature type="transmembrane region" description="Helical" evidence="13">
    <location>
        <begin position="1168"/>
        <end position="1191"/>
    </location>
</feature>
<evidence type="ECO:0000256" key="1">
    <source>
        <dbReference type="ARBA" id="ARBA00004127"/>
    </source>
</evidence>
<reference evidence="18" key="1">
    <citation type="submission" date="2021-06" db="EMBL/GenBank/DDBJ databases">
        <authorList>
            <person name="Kallberg Y."/>
            <person name="Tangrot J."/>
            <person name="Rosling A."/>
        </authorList>
    </citation>
    <scope>NUCLEOTIDE SEQUENCE</scope>
    <source>
        <strain evidence="18">MT106</strain>
    </source>
</reference>
<feature type="transmembrane region" description="Helical" evidence="13">
    <location>
        <begin position="558"/>
        <end position="579"/>
    </location>
</feature>
<comment type="similarity">
    <text evidence="2">Belongs to the patched family.</text>
</comment>
<keyword evidence="9 13" id="KW-0472">Membrane</keyword>
<keyword evidence="11" id="KW-0325">Glycoprotein</keyword>
<feature type="signal peptide" evidence="14">
    <location>
        <begin position="1"/>
        <end position="32"/>
    </location>
</feature>
<keyword evidence="19" id="KW-1185">Reference proteome</keyword>
<keyword evidence="8" id="KW-0443">Lipid metabolism</keyword>
<dbReference type="GO" id="GO:0006629">
    <property type="term" value="P:lipid metabolic process"/>
    <property type="evidence" value="ECO:0007669"/>
    <property type="project" value="UniProtKB-KW"/>
</dbReference>
<dbReference type="GO" id="GO:0032934">
    <property type="term" value="F:sterol binding"/>
    <property type="evidence" value="ECO:0007669"/>
    <property type="project" value="TreeGrafter"/>
</dbReference>
<feature type="domain" description="HTH myb-type" evidence="17">
    <location>
        <begin position="1398"/>
        <end position="1436"/>
    </location>
</feature>
<dbReference type="InterPro" id="IPR000731">
    <property type="entry name" value="SSD"/>
</dbReference>
<dbReference type="Pfam" id="PF12349">
    <property type="entry name" value="Sterol-sensing"/>
    <property type="match status" value="1"/>
</dbReference>
<dbReference type="PROSITE" id="PS51294">
    <property type="entry name" value="HTH_MYB"/>
    <property type="match status" value="2"/>
</dbReference>
<dbReference type="SUPFAM" id="SSF46689">
    <property type="entry name" value="Homeodomain-like"/>
    <property type="match status" value="7"/>
</dbReference>
<evidence type="ECO:0000256" key="8">
    <source>
        <dbReference type="ARBA" id="ARBA00023098"/>
    </source>
</evidence>
<evidence type="ECO:0000256" key="12">
    <source>
        <dbReference type="SAM" id="MobiDB-lite"/>
    </source>
</evidence>
<evidence type="ECO:0000256" key="11">
    <source>
        <dbReference type="ARBA" id="ARBA00023180"/>
    </source>
</evidence>
<proteinExistence type="inferred from homology"/>
<feature type="transmembrane region" description="Helical" evidence="13">
    <location>
        <begin position="621"/>
        <end position="642"/>
    </location>
</feature>
<feature type="region of interest" description="Disordered" evidence="12">
    <location>
        <begin position="1263"/>
        <end position="1293"/>
    </location>
</feature>
<gene>
    <name evidence="18" type="ORF">AGERDE_LOCUS279</name>
</gene>
<keyword evidence="10" id="KW-1015">Disulfide bond</keyword>
<feature type="domain" description="Myb-like" evidence="15">
    <location>
        <begin position="1739"/>
        <end position="1785"/>
    </location>
</feature>
<evidence type="ECO:0000256" key="3">
    <source>
        <dbReference type="ARBA" id="ARBA00022448"/>
    </source>
</evidence>
<dbReference type="InterPro" id="IPR032190">
    <property type="entry name" value="NPC1_N"/>
</dbReference>
<dbReference type="Pfam" id="PF16414">
    <property type="entry name" value="NPC1_N"/>
    <property type="match status" value="1"/>
</dbReference>
<dbReference type="PROSITE" id="PS50090">
    <property type="entry name" value="MYB_LIKE"/>
    <property type="match status" value="3"/>
</dbReference>
<evidence type="ECO:0000259" key="17">
    <source>
        <dbReference type="PROSITE" id="PS51294"/>
    </source>
</evidence>
<feature type="domain" description="Myb-like" evidence="15">
    <location>
        <begin position="1791"/>
        <end position="1841"/>
    </location>
</feature>
<dbReference type="OrthoDB" id="6510177at2759"/>
<evidence type="ECO:0000256" key="4">
    <source>
        <dbReference type="ARBA" id="ARBA00022692"/>
    </source>
</evidence>
<evidence type="ECO:0000256" key="6">
    <source>
        <dbReference type="ARBA" id="ARBA00022989"/>
    </source>
</evidence>
<dbReference type="Gene3D" id="1.20.1640.10">
    <property type="entry name" value="Multidrug efflux transporter AcrB transmembrane domain"/>
    <property type="match status" value="2"/>
</dbReference>
<dbReference type="FunFam" id="1.20.1640.10:FF:000008">
    <property type="entry name" value="NPC intracellular cholesterol transporter 1"/>
    <property type="match status" value="1"/>
</dbReference>
<evidence type="ECO:0000256" key="9">
    <source>
        <dbReference type="ARBA" id="ARBA00023136"/>
    </source>
</evidence>
<comment type="caution">
    <text evidence="18">The sequence shown here is derived from an EMBL/GenBank/DDBJ whole genome shotgun (WGS) entry which is preliminary data.</text>
</comment>
<dbReference type="SUPFAM" id="SSF82866">
    <property type="entry name" value="Multidrug efflux transporter AcrB transmembrane domain"/>
    <property type="match status" value="2"/>
</dbReference>
<feature type="transmembrane region" description="Helical" evidence="13">
    <location>
        <begin position="1042"/>
        <end position="1061"/>
    </location>
</feature>
<evidence type="ECO:0000256" key="5">
    <source>
        <dbReference type="ARBA" id="ARBA00022729"/>
    </source>
</evidence>
<dbReference type="Gene3D" id="1.10.10.60">
    <property type="entry name" value="Homeodomain-like"/>
    <property type="match status" value="5"/>
</dbReference>
<feature type="transmembrane region" description="Helical" evidence="13">
    <location>
        <begin position="591"/>
        <end position="615"/>
    </location>
</feature>
<dbReference type="InterPro" id="IPR001005">
    <property type="entry name" value="SANT/Myb"/>
</dbReference>
<dbReference type="GO" id="GO:0016020">
    <property type="term" value="C:membrane"/>
    <property type="evidence" value="ECO:0007669"/>
    <property type="project" value="TreeGrafter"/>
</dbReference>
<keyword evidence="6 13" id="KW-1133">Transmembrane helix</keyword>
<keyword evidence="3" id="KW-0813">Transport</keyword>
<dbReference type="PANTHER" id="PTHR45727:SF2">
    <property type="entry name" value="NPC INTRACELLULAR CHOLESTEROL TRANSPORTER 1"/>
    <property type="match status" value="1"/>
</dbReference>